<evidence type="ECO:0000313" key="6">
    <source>
        <dbReference type="EMBL" id="RHD06880.1"/>
    </source>
</evidence>
<dbReference type="PANTHER" id="PTHR33495:SF2">
    <property type="entry name" value="ANTI-SIGMA FACTOR ANTAGONIST TM_1081-RELATED"/>
    <property type="match status" value="1"/>
</dbReference>
<dbReference type="EMBL" id="WKRD01000006">
    <property type="protein sequence ID" value="MSC57621.1"/>
    <property type="molecule type" value="Genomic_DNA"/>
</dbReference>
<evidence type="ECO:0000313" key="4">
    <source>
        <dbReference type="EMBL" id="MSC57621.1"/>
    </source>
</evidence>
<dbReference type="PANTHER" id="PTHR33495">
    <property type="entry name" value="ANTI-SIGMA FACTOR ANTAGONIST TM_1081-RELATED-RELATED"/>
    <property type="match status" value="1"/>
</dbReference>
<dbReference type="EMBL" id="QSHM01000016">
    <property type="protein sequence ID" value="RHC11924.1"/>
    <property type="molecule type" value="Genomic_DNA"/>
</dbReference>
<evidence type="ECO:0000313" key="8">
    <source>
        <dbReference type="Proteomes" id="UP000284794"/>
    </source>
</evidence>
<dbReference type="Proteomes" id="UP000481964">
    <property type="component" value="Unassembled WGS sequence"/>
</dbReference>
<evidence type="ECO:0000313" key="10">
    <source>
        <dbReference type="Proteomes" id="UP000285844"/>
    </source>
</evidence>
<dbReference type="EMBL" id="QROY01000016">
    <property type="protein sequence ID" value="RHL65335.1"/>
    <property type="molecule type" value="Genomic_DNA"/>
</dbReference>
<accession>A0A414D8W0</accession>
<dbReference type="GO" id="GO:0043856">
    <property type="term" value="F:anti-sigma factor antagonist activity"/>
    <property type="evidence" value="ECO:0007669"/>
    <property type="project" value="InterPro"/>
</dbReference>
<evidence type="ECO:0000313" key="9">
    <source>
        <dbReference type="Proteomes" id="UP000285201"/>
    </source>
</evidence>
<comment type="similarity">
    <text evidence="1 2">Belongs to the anti-sigma-factor antagonist family.</text>
</comment>
<sequence>MDYIYMVNDDKLMIRMNAELDHHLAEEMRQVIDDVIDKRGVTHIVFDFTKVDFMDSAGIGLIMGRYKKVMDKGDITIVGVRESVKRILLISGLHKIVNIYELKGQEA</sequence>
<evidence type="ECO:0000313" key="7">
    <source>
        <dbReference type="EMBL" id="RHL65335.1"/>
    </source>
</evidence>
<dbReference type="PROSITE" id="PS50801">
    <property type="entry name" value="STAS"/>
    <property type="match status" value="1"/>
</dbReference>
<dbReference type="Proteomes" id="UP000284794">
    <property type="component" value="Unassembled WGS sequence"/>
</dbReference>
<feature type="domain" description="STAS" evidence="3">
    <location>
        <begin position="1"/>
        <end position="107"/>
    </location>
</feature>
<reference evidence="4 11" key="2">
    <citation type="journal article" date="2019" name="Nat. Med.">
        <title>A library of human gut bacterial isolates paired with longitudinal multiomics data enables mechanistic microbiome research.</title>
        <authorList>
            <person name="Poyet M."/>
            <person name="Groussin M."/>
            <person name="Gibbons S.M."/>
            <person name="Avila-Pacheco J."/>
            <person name="Jiang X."/>
            <person name="Kearney S.M."/>
            <person name="Perrotta A.R."/>
            <person name="Berdy B."/>
            <person name="Zhao S."/>
            <person name="Lieberman T.D."/>
            <person name="Swanson P.K."/>
            <person name="Smith M."/>
            <person name="Roesemann S."/>
            <person name="Alexander J.E."/>
            <person name="Rich S.A."/>
            <person name="Livny J."/>
            <person name="Vlamakis H."/>
            <person name="Clish C."/>
            <person name="Bullock K."/>
            <person name="Deik A."/>
            <person name="Scott J."/>
            <person name="Pierce K.A."/>
            <person name="Xavier R.J."/>
            <person name="Alm E.J."/>
        </authorList>
    </citation>
    <scope>NUCLEOTIDE SEQUENCE [LARGE SCALE GENOMIC DNA]</scope>
    <source>
        <strain evidence="4 11">BIOML-A1</strain>
    </source>
</reference>
<dbReference type="Proteomes" id="UP000285201">
    <property type="component" value="Unassembled WGS sequence"/>
</dbReference>
<name>A0A414D8W0_9FIRM</name>
<protein>
    <recommendedName>
        <fullName evidence="2">Anti-sigma factor antagonist</fullName>
    </recommendedName>
</protein>
<dbReference type="AlphaFoldDB" id="A0A414D8W0"/>
<gene>
    <name evidence="7" type="ORF">DW007_13790</name>
    <name evidence="6" type="ORF">DW811_11440</name>
    <name evidence="5" type="ORF">DW858_11695</name>
    <name evidence="4" type="ORF">GKE48_09240</name>
</gene>
<dbReference type="InterPro" id="IPR002645">
    <property type="entry name" value="STAS_dom"/>
</dbReference>
<dbReference type="EMBL" id="QSIS01000017">
    <property type="protein sequence ID" value="RHD06880.1"/>
    <property type="molecule type" value="Genomic_DNA"/>
</dbReference>
<reference evidence="8 9" key="1">
    <citation type="submission" date="2018-08" db="EMBL/GenBank/DDBJ databases">
        <title>A genome reference for cultivated species of the human gut microbiota.</title>
        <authorList>
            <person name="Zou Y."/>
            <person name="Xue W."/>
            <person name="Luo G."/>
        </authorList>
    </citation>
    <scope>NUCLEOTIDE SEQUENCE [LARGE SCALE GENOMIC DNA]</scope>
    <source>
        <strain evidence="7 9">AF36-7BH</strain>
        <strain evidence="6 8">AM32-2AC</strain>
        <strain evidence="5 10">AM37-3BH</strain>
    </source>
</reference>
<organism evidence="6 8">
    <name type="scientific">Lachnospira eligens</name>
    <dbReference type="NCBI Taxonomy" id="39485"/>
    <lineage>
        <taxon>Bacteria</taxon>
        <taxon>Bacillati</taxon>
        <taxon>Bacillota</taxon>
        <taxon>Clostridia</taxon>
        <taxon>Lachnospirales</taxon>
        <taxon>Lachnospiraceae</taxon>
        <taxon>Lachnospira</taxon>
    </lineage>
</organism>
<evidence type="ECO:0000313" key="5">
    <source>
        <dbReference type="EMBL" id="RHC11924.1"/>
    </source>
</evidence>
<dbReference type="Proteomes" id="UP000285844">
    <property type="component" value="Unassembled WGS sequence"/>
</dbReference>
<proteinExistence type="inferred from homology"/>
<dbReference type="InterPro" id="IPR036513">
    <property type="entry name" value="STAS_dom_sf"/>
</dbReference>
<dbReference type="CDD" id="cd07043">
    <property type="entry name" value="STAS_anti-anti-sigma_factors"/>
    <property type="match status" value="1"/>
</dbReference>
<evidence type="ECO:0000256" key="1">
    <source>
        <dbReference type="ARBA" id="ARBA00009013"/>
    </source>
</evidence>
<dbReference type="NCBIfam" id="TIGR00377">
    <property type="entry name" value="ant_ant_sig"/>
    <property type="match status" value="1"/>
</dbReference>
<evidence type="ECO:0000313" key="11">
    <source>
        <dbReference type="Proteomes" id="UP000481964"/>
    </source>
</evidence>
<dbReference type="SUPFAM" id="SSF52091">
    <property type="entry name" value="SpoIIaa-like"/>
    <property type="match status" value="1"/>
</dbReference>
<comment type="caution">
    <text evidence="6">The sequence shown here is derived from an EMBL/GenBank/DDBJ whole genome shotgun (WGS) entry which is preliminary data.</text>
</comment>
<dbReference type="Gene3D" id="3.30.750.24">
    <property type="entry name" value="STAS domain"/>
    <property type="match status" value="1"/>
</dbReference>
<dbReference type="InterPro" id="IPR003658">
    <property type="entry name" value="Anti-sigma_ant"/>
</dbReference>
<evidence type="ECO:0000256" key="2">
    <source>
        <dbReference type="RuleBase" id="RU003749"/>
    </source>
</evidence>
<evidence type="ECO:0000259" key="3">
    <source>
        <dbReference type="PROSITE" id="PS50801"/>
    </source>
</evidence>
<dbReference type="OrthoDB" id="9796601at2"/>
<dbReference type="Pfam" id="PF01740">
    <property type="entry name" value="STAS"/>
    <property type="match status" value="1"/>
</dbReference>